<dbReference type="OMA" id="DWSVNIR"/>
<keyword evidence="6" id="KW-0289">Folate biosynthesis</keyword>
<dbReference type="GO" id="GO:0005737">
    <property type="term" value="C:cytoplasm"/>
    <property type="evidence" value="ECO:0007669"/>
    <property type="project" value="TreeGrafter"/>
</dbReference>
<dbReference type="PROSITE" id="PS51273">
    <property type="entry name" value="GATASE_TYPE_1"/>
    <property type="match status" value="1"/>
</dbReference>
<dbReference type="PANTHER" id="PTHR11236">
    <property type="entry name" value="AMINOBENZOATE/ANTHRANILATE SYNTHASE"/>
    <property type="match status" value="1"/>
</dbReference>
<evidence type="ECO:0000313" key="14">
    <source>
        <dbReference type="Proteomes" id="UP000195521"/>
    </source>
</evidence>
<dbReference type="OrthoDB" id="524799at2759"/>
<keyword evidence="14" id="KW-1185">Reference proteome</keyword>
<comment type="caution">
    <text evidence="13">The sequence shown here is derived from an EMBL/GenBank/DDBJ whole genome shotgun (WGS) entry which is preliminary data.</text>
</comment>
<dbReference type="InterPro" id="IPR017926">
    <property type="entry name" value="GATASE"/>
</dbReference>
<proteinExistence type="inferred from homology"/>
<dbReference type="GeneID" id="39747000"/>
<feature type="compositionally biased region" description="Basic and acidic residues" evidence="10">
    <location>
        <begin position="328"/>
        <end position="338"/>
    </location>
</feature>
<accession>A0A1Y1JGF9</accession>
<dbReference type="RefSeq" id="XP_028542876.1">
    <property type="nucleotide sequence ID" value="XM_028687075.1"/>
</dbReference>
<dbReference type="InterPro" id="IPR019999">
    <property type="entry name" value="Anth_synth_I-like"/>
</dbReference>
<dbReference type="Proteomes" id="UP000195521">
    <property type="component" value="Unassembled WGS sequence"/>
</dbReference>
<evidence type="ECO:0000256" key="6">
    <source>
        <dbReference type="ARBA" id="ARBA00022909"/>
    </source>
</evidence>
<dbReference type="InterPro" id="IPR005801">
    <property type="entry name" value="ADC_synthase"/>
</dbReference>
<dbReference type="SUPFAM" id="SSF56322">
    <property type="entry name" value="ADC synthase"/>
    <property type="match status" value="1"/>
</dbReference>
<evidence type="ECO:0000313" key="13">
    <source>
        <dbReference type="EMBL" id="GAW80287.1"/>
    </source>
</evidence>
<evidence type="ECO:0000256" key="2">
    <source>
        <dbReference type="ARBA" id="ARBA00005009"/>
    </source>
</evidence>
<dbReference type="Pfam" id="PF00425">
    <property type="entry name" value="Chorismate_bind"/>
    <property type="match status" value="1"/>
</dbReference>
<evidence type="ECO:0000256" key="4">
    <source>
        <dbReference type="ARBA" id="ARBA00013139"/>
    </source>
</evidence>
<reference evidence="14" key="1">
    <citation type="submission" date="2017-04" db="EMBL/GenBank/DDBJ databases">
        <title>Plasmodium gonderi genome.</title>
        <authorList>
            <person name="Arisue N."/>
            <person name="Honma H."/>
            <person name="Kawai S."/>
            <person name="Tougan T."/>
            <person name="Tanabe K."/>
            <person name="Horii T."/>
        </authorList>
    </citation>
    <scope>NUCLEOTIDE SEQUENCE [LARGE SCALE GENOMIC DNA]</scope>
    <source>
        <strain evidence="14">ATCC 30045</strain>
    </source>
</reference>
<dbReference type="InterPro" id="IPR006221">
    <property type="entry name" value="TrpG/PapA_dom"/>
</dbReference>
<feature type="domain" description="Chorismate-utilising enzyme C-terminal" evidence="12">
    <location>
        <begin position="678"/>
        <end position="960"/>
    </location>
</feature>
<dbReference type="GO" id="GO:0000162">
    <property type="term" value="P:L-tryptophan biosynthetic process"/>
    <property type="evidence" value="ECO:0007669"/>
    <property type="project" value="TreeGrafter"/>
</dbReference>
<evidence type="ECO:0000259" key="12">
    <source>
        <dbReference type="Pfam" id="PF00425"/>
    </source>
</evidence>
<dbReference type="Gene3D" id="3.60.120.10">
    <property type="entry name" value="Anthranilate synthase"/>
    <property type="match status" value="1"/>
</dbReference>
<dbReference type="AlphaFoldDB" id="A0A1Y1JGF9"/>
<keyword evidence="5" id="KW-0808">Transferase</keyword>
<dbReference type="GO" id="GO:0008153">
    <property type="term" value="P:4-aminobenzoate biosynthetic process"/>
    <property type="evidence" value="ECO:0007669"/>
    <property type="project" value="TreeGrafter"/>
</dbReference>
<dbReference type="GO" id="GO:0046654">
    <property type="term" value="P:tetrahydrofolate biosynthetic process"/>
    <property type="evidence" value="ECO:0007669"/>
    <property type="project" value="UniProtKB-UniPathway"/>
</dbReference>
<sequence>MKTRVVSLFVDFFDSYSYNIIHYLRKVNKAEPIIVHPGEVSFEEFMKRYYDKVDNVVLSPAYGNPETNGNPGDFIVDLLKRKIDIPILGICYGHQLICYIYGCKIKKVKNMFHGDTNIINICKYGNIVSDLFKNINDGFKATCYNSLKVSKKISNAFLITCYSICVNEYIVMGIQHKHLPYYTVQYHPESIESEFSTTFFENFKNITLKSHKYGGKPVNVNYRECDLWNQYIQVEIKGAQSRNEHSKKKWKIKVVKISGVPNLCKCAQDIFKTVSYNEKDVSFWLDSNNEVLYTSVQGDSKWGQNSGSSTASFATASPATASPASTSGHDHEADENRDERNDALNNSRFSYMGNSKGQLSEMIEYYYSEDEGTDHINGTIVHLRKAQNDKLYKISYFSEDANNCLVYHLQDRINDFKNNYNIHLEEIKIENIFLHEEKNLTERDVIFSNKKANNAHSNSRMIERGINMVKYNSGVGEVAHRGADPSYERYVSKGIVEDDEFIMHKDSCLLGYFGFFTYEYKYETMKNLYNNKWKKYIKCDEKNTTPICVFIFPQNFITFDFVKKCIYLISLEPEKTIPNPTIGNFSSRTNSSCMHCPFDSDRSSPDVEDILLYNAKWNYETIHTIVQIVKMSSYCSRDNQISPTYGEIEKPILPLEHLSKIDKCNKNKIIFTPVVRKLEYIENVKKCKEYIEKGSSYELCLTTNFRGHYFISDSDSTPLDLLNMYMYVRNINKVSYSCFIHYHRKINIQSISTVSMLTSIDEDLKFTIMCFSPEEFLRKNKDEILFSKPIKGTIKRGKTKEEDIQFKEHLLNNKKERAENLMIVDLTTNDFNRMCQMDTVQVKKLFHIETYTYLHQMVSQICGKIKPHKTFAHAILNIFPGGSMTGAPKPISISILQDIEKIPRGVYSGSIGFISVQGNFILNIVIRTAIIKNSTIFVGAGGAVTIKSDETEEYEEMLLKFMSVARPICSYLLEHHNVQVEYKY</sequence>
<evidence type="ECO:0000256" key="9">
    <source>
        <dbReference type="ARBA" id="ARBA00031904"/>
    </source>
</evidence>
<comment type="similarity">
    <text evidence="3">In the C-terminal section; belongs to the anthranilate synthase component I family.</text>
</comment>
<feature type="compositionally biased region" description="Low complexity" evidence="10">
    <location>
        <begin position="306"/>
        <end position="327"/>
    </location>
</feature>
<organism evidence="13 14">
    <name type="scientific">Plasmodium gonderi</name>
    <dbReference type="NCBI Taxonomy" id="77519"/>
    <lineage>
        <taxon>Eukaryota</taxon>
        <taxon>Sar</taxon>
        <taxon>Alveolata</taxon>
        <taxon>Apicomplexa</taxon>
        <taxon>Aconoidasida</taxon>
        <taxon>Haemosporida</taxon>
        <taxon>Plasmodiidae</taxon>
        <taxon>Plasmodium</taxon>
        <taxon>Plasmodium (Plasmodium)</taxon>
    </lineage>
</organism>
<dbReference type="InterPro" id="IPR029062">
    <property type="entry name" value="Class_I_gatase-like"/>
</dbReference>
<evidence type="ECO:0000256" key="10">
    <source>
        <dbReference type="SAM" id="MobiDB-lite"/>
    </source>
</evidence>
<dbReference type="UniPathway" id="UPA00077">
    <property type="reaction ID" value="UER00149"/>
</dbReference>
<dbReference type="Pfam" id="PF00117">
    <property type="entry name" value="GATase"/>
    <property type="match status" value="1"/>
</dbReference>
<evidence type="ECO:0000256" key="5">
    <source>
        <dbReference type="ARBA" id="ARBA00022679"/>
    </source>
</evidence>
<feature type="domain" description="Glutamine amidotransferase" evidence="11">
    <location>
        <begin position="9"/>
        <end position="203"/>
    </location>
</feature>
<dbReference type="PANTHER" id="PTHR11236:SF18">
    <property type="entry name" value="AMINODEOXYCHORISMATE SYNTHASE"/>
    <property type="match status" value="1"/>
</dbReference>
<name>A0A1Y1JGF9_PLAGO</name>
<dbReference type="EMBL" id="BDQF01000008">
    <property type="protein sequence ID" value="GAW80287.1"/>
    <property type="molecule type" value="Genomic_DNA"/>
</dbReference>
<dbReference type="InterPro" id="IPR015890">
    <property type="entry name" value="Chorismate_C"/>
</dbReference>
<dbReference type="SUPFAM" id="SSF52317">
    <property type="entry name" value="Class I glutamine amidotransferase-like"/>
    <property type="match status" value="1"/>
</dbReference>
<feature type="region of interest" description="Disordered" evidence="10">
    <location>
        <begin position="301"/>
        <end position="338"/>
    </location>
</feature>
<protein>
    <recommendedName>
        <fullName evidence="4">aminodeoxychorismate synthase</fullName>
        <ecNumber evidence="4">2.6.1.85</ecNumber>
    </recommendedName>
    <alternativeName>
        <fullName evidence="8">Para-aminobenzoate synthase</fullName>
    </alternativeName>
    <alternativeName>
        <fullName evidence="9">p-aminobenzoic acid synthase</fullName>
    </alternativeName>
</protein>
<gene>
    <name evidence="13" type="ORF">PGO_072020</name>
</gene>
<dbReference type="EC" id="2.6.1.85" evidence="4"/>
<comment type="catalytic activity">
    <reaction evidence="1">
        <text>chorismate + L-glutamine = 4-amino-4-deoxychorismate + L-glutamate</text>
        <dbReference type="Rhea" id="RHEA:11672"/>
        <dbReference type="ChEBI" id="CHEBI:29748"/>
        <dbReference type="ChEBI" id="CHEBI:29985"/>
        <dbReference type="ChEBI" id="CHEBI:58359"/>
        <dbReference type="ChEBI" id="CHEBI:58406"/>
        <dbReference type="EC" id="2.6.1.85"/>
    </reaction>
</comment>
<keyword evidence="7" id="KW-0315">Glutamine amidotransferase</keyword>
<evidence type="ECO:0000259" key="11">
    <source>
        <dbReference type="Pfam" id="PF00117"/>
    </source>
</evidence>
<evidence type="ECO:0000256" key="1">
    <source>
        <dbReference type="ARBA" id="ARBA00001000"/>
    </source>
</evidence>
<dbReference type="GO" id="GO:0046820">
    <property type="term" value="F:4-amino-4-deoxychorismate synthase activity"/>
    <property type="evidence" value="ECO:0007669"/>
    <property type="project" value="UniProtKB-EC"/>
</dbReference>
<dbReference type="GO" id="GO:0046656">
    <property type="term" value="P:folic acid biosynthetic process"/>
    <property type="evidence" value="ECO:0007669"/>
    <property type="project" value="UniProtKB-KW"/>
</dbReference>
<evidence type="ECO:0000256" key="8">
    <source>
        <dbReference type="ARBA" id="ARBA00031329"/>
    </source>
</evidence>
<comment type="pathway">
    <text evidence="2">Cofactor biosynthesis; tetrahydrofolate biosynthesis; 4-aminobenzoate from chorismate: step 1/2.</text>
</comment>
<dbReference type="CDD" id="cd01743">
    <property type="entry name" value="GATase1_Anthranilate_Synthase"/>
    <property type="match status" value="1"/>
</dbReference>
<dbReference type="Gene3D" id="3.40.50.880">
    <property type="match status" value="1"/>
</dbReference>
<evidence type="ECO:0000256" key="7">
    <source>
        <dbReference type="ARBA" id="ARBA00022962"/>
    </source>
</evidence>
<dbReference type="PRINTS" id="PR00095">
    <property type="entry name" value="ANTSNTHASEI"/>
</dbReference>
<evidence type="ECO:0000256" key="3">
    <source>
        <dbReference type="ARBA" id="ARBA00005970"/>
    </source>
</evidence>